<evidence type="ECO:0000313" key="2">
    <source>
        <dbReference type="Proteomes" id="UP001367508"/>
    </source>
</evidence>
<keyword evidence="2" id="KW-1185">Reference proteome</keyword>
<name>A0AAN9L8X8_CANGL</name>
<comment type="caution">
    <text evidence="1">The sequence shown here is derived from an EMBL/GenBank/DDBJ whole genome shotgun (WGS) entry which is preliminary data.</text>
</comment>
<sequence>MQEARLPLGQAPGCIVTANDLVSGAMHACILAWKLFLFTAFNTFGTPTLVRNYEAIFFFSLPNECTNELDPNNIDLTPSWTFASPSKLKSHVLWDMQLTKRSHDIGCSKMGKNIFAGDVNLDGPSKGFVLPQL</sequence>
<protein>
    <submittedName>
        <fullName evidence="1">Uncharacterized protein</fullName>
    </submittedName>
</protein>
<dbReference type="Proteomes" id="UP001367508">
    <property type="component" value="Unassembled WGS sequence"/>
</dbReference>
<proteinExistence type="predicted"/>
<gene>
    <name evidence="1" type="ORF">VNO77_23013</name>
</gene>
<dbReference type="EMBL" id="JAYMYQ010000005">
    <property type="protein sequence ID" value="KAK7328883.1"/>
    <property type="molecule type" value="Genomic_DNA"/>
</dbReference>
<organism evidence="1 2">
    <name type="scientific">Canavalia gladiata</name>
    <name type="common">Sword bean</name>
    <name type="synonym">Dolichos gladiatus</name>
    <dbReference type="NCBI Taxonomy" id="3824"/>
    <lineage>
        <taxon>Eukaryota</taxon>
        <taxon>Viridiplantae</taxon>
        <taxon>Streptophyta</taxon>
        <taxon>Embryophyta</taxon>
        <taxon>Tracheophyta</taxon>
        <taxon>Spermatophyta</taxon>
        <taxon>Magnoliopsida</taxon>
        <taxon>eudicotyledons</taxon>
        <taxon>Gunneridae</taxon>
        <taxon>Pentapetalae</taxon>
        <taxon>rosids</taxon>
        <taxon>fabids</taxon>
        <taxon>Fabales</taxon>
        <taxon>Fabaceae</taxon>
        <taxon>Papilionoideae</taxon>
        <taxon>50 kb inversion clade</taxon>
        <taxon>NPAAA clade</taxon>
        <taxon>indigoferoid/millettioid clade</taxon>
        <taxon>Phaseoleae</taxon>
        <taxon>Canavalia</taxon>
    </lineage>
</organism>
<evidence type="ECO:0000313" key="1">
    <source>
        <dbReference type="EMBL" id="KAK7328883.1"/>
    </source>
</evidence>
<reference evidence="1 2" key="1">
    <citation type="submission" date="2024-01" db="EMBL/GenBank/DDBJ databases">
        <title>The genomes of 5 underutilized Papilionoideae crops provide insights into root nodulation and disease resistanc.</title>
        <authorList>
            <person name="Jiang F."/>
        </authorList>
    </citation>
    <scope>NUCLEOTIDE SEQUENCE [LARGE SCALE GENOMIC DNA]</scope>
    <source>
        <strain evidence="1">LVBAO_FW01</strain>
        <tissue evidence="1">Leaves</tissue>
    </source>
</reference>
<accession>A0AAN9L8X8</accession>
<dbReference type="AlphaFoldDB" id="A0AAN9L8X8"/>